<dbReference type="SUPFAM" id="SSF51735">
    <property type="entry name" value="NAD(P)-binding Rossmann-fold domains"/>
    <property type="match status" value="1"/>
</dbReference>
<evidence type="ECO:0000259" key="11">
    <source>
        <dbReference type="SMART" id="SM00822"/>
    </source>
</evidence>
<keyword evidence="6" id="KW-0753">Steroid metabolism</keyword>
<dbReference type="eggNOG" id="COG1028">
    <property type="taxonomic scope" value="Bacteria"/>
</dbReference>
<dbReference type="HOGENOM" id="CLU_010194_1_3_9"/>
<keyword evidence="5 10" id="KW-0560">Oxidoreductase</keyword>
<evidence type="ECO:0000256" key="3">
    <source>
        <dbReference type="ARBA" id="ARBA00012948"/>
    </source>
</evidence>
<dbReference type="RefSeq" id="WP_006599099.1">
    <property type="nucleotide sequence ID" value="NZ_GL622359.1"/>
</dbReference>
<keyword evidence="4 9" id="KW-0521">NADP</keyword>
<dbReference type="EC" id="1.1.1.100" evidence="3 10"/>
<comment type="subunit">
    <text evidence="10">Homotetramer.</text>
</comment>
<evidence type="ECO:0000256" key="10">
    <source>
        <dbReference type="RuleBase" id="RU366074"/>
    </source>
</evidence>
<dbReference type="Pfam" id="PF13561">
    <property type="entry name" value="adh_short_C2"/>
    <property type="match status" value="1"/>
</dbReference>
<feature type="binding site" evidence="9">
    <location>
        <position position="95"/>
    </location>
    <ligand>
        <name>NADP(+)</name>
        <dbReference type="ChEBI" id="CHEBI:58349"/>
    </ligand>
</feature>
<dbReference type="InterPro" id="IPR050259">
    <property type="entry name" value="SDR"/>
</dbReference>
<dbReference type="InterPro" id="IPR057326">
    <property type="entry name" value="KR_dom"/>
</dbReference>
<dbReference type="PRINTS" id="PR00080">
    <property type="entry name" value="SDRFAMILY"/>
</dbReference>
<evidence type="ECO:0000256" key="6">
    <source>
        <dbReference type="ARBA" id="ARBA00023221"/>
    </source>
</evidence>
<dbReference type="InterPro" id="IPR011284">
    <property type="entry name" value="3oxo_ACP_reduc"/>
</dbReference>
<dbReference type="AlphaFoldDB" id="E6MHX2"/>
<feature type="active site" description="Proton acceptor" evidence="8">
    <location>
        <position position="160"/>
    </location>
</feature>
<evidence type="ECO:0000256" key="2">
    <source>
        <dbReference type="ARBA" id="ARBA00006484"/>
    </source>
</evidence>
<dbReference type="PROSITE" id="PS00061">
    <property type="entry name" value="ADH_SHORT"/>
    <property type="match status" value="1"/>
</dbReference>
<comment type="function">
    <text evidence="10">Catalyzes the NADPH-dependent reduction of beta-ketoacyl-ACP substrates to beta-hydroxyacyl-ACP products, the first reductive step in the elongation cycle of fatty acid biosynthesis.</text>
</comment>
<evidence type="ECO:0000256" key="7">
    <source>
        <dbReference type="ARBA" id="ARBA00048508"/>
    </source>
</evidence>
<dbReference type="OrthoDB" id="9803333at2"/>
<protein>
    <recommendedName>
        <fullName evidence="3 10">3-oxoacyl-[acyl-carrier-protein] reductase</fullName>
        <ecNumber evidence="3 10">1.1.1.100</ecNumber>
    </recommendedName>
</protein>
<keyword evidence="10" id="KW-0443">Lipid metabolism</keyword>
<evidence type="ECO:0000256" key="1">
    <source>
        <dbReference type="ARBA" id="ARBA00005194"/>
    </source>
</evidence>
<dbReference type="GO" id="GO:0008202">
    <property type="term" value="P:steroid metabolic process"/>
    <property type="evidence" value="ECO:0007669"/>
    <property type="project" value="UniProtKB-KW"/>
</dbReference>
<comment type="caution">
    <text evidence="12">The sequence shown here is derived from an EMBL/GenBank/DDBJ whole genome shotgun (WGS) entry which is preliminary data.</text>
</comment>
<accession>E6MHX2</accession>
<dbReference type="Gene3D" id="3.40.50.720">
    <property type="entry name" value="NAD(P)-binding Rossmann-like Domain"/>
    <property type="match status" value="1"/>
</dbReference>
<feature type="binding site" evidence="9">
    <location>
        <position position="193"/>
    </location>
    <ligand>
        <name>NADP(+)</name>
        <dbReference type="ChEBI" id="CHEBI:58349"/>
    </ligand>
</feature>
<feature type="binding site" evidence="9">
    <location>
        <begin position="160"/>
        <end position="164"/>
    </location>
    <ligand>
        <name>NADP(+)</name>
        <dbReference type="ChEBI" id="CHEBI:58349"/>
    </ligand>
</feature>
<dbReference type="InterPro" id="IPR036291">
    <property type="entry name" value="NAD(P)-bd_dom_sf"/>
</dbReference>
<comment type="pathway">
    <text evidence="1 10">Lipid metabolism; fatty acid biosynthesis.</text>
</comment>
<comment type="catalytic activity">
    <reaction evidence="7 10">
        <text>a (3R)-hydroxyacyl-[ACP] + NADP(+) = a 3-oxoacyl-[ACP] + NADPH + H(+)</text>
        <dbReference type="Rhea" id="RHEA:17397"/>
        <dbReference type="Rhea" id="RHEA-COMP:9916"/>
        <dbReference type="Rhea" id="RHEA-COMP:9945"/>
        <dbReference type="ChEBI" id="CHEBI:15378"/>
        <dbReference type="ChEBI" id="CHEBI:57783"/>
        <dbReference type="ChEBI" id="CHEBI:58349"/>
        <dbReference type="ChEBI" id="CHEBI:78776"/>
        <dbReference type="ChEBI" id="CHEBI:78827"/>
        <dbReference type="EC" id="1.1.1.100"/>
    </reaction>
</comment>
<evidence type="ECO:0000313" key="12">
    <source>
        <dbReference type="EMBL" id="EFV01296.1"/>
    </source>
</evidence>
<comment type="similarity">
    <text evidence="2 10">Belongs to the short-chain dehydrogenases/reductases (SDR) family.</text>
</comment>
<dbReference type="SMART" id="SM00822">
    <property type="entry name" value="PKS_KR"/>
    <property type="match status" value="1"/>
</dbReference>
<dbReference type="CDD" id="cd05333">
    <property type="entry name" value="BKR_SDR_c"/>
    <property type="match status" value="1"/>
</dbReference>
<feature type="domain" description="Ketoreductase" evidence="11">
    <location>
        <begin position="9"/>
        <end position="191"/>
    </location>
</feature>
<keyword evidence="13" id="KW-1185">Reference proteome</keyword>
<evidence type="ECO:0000313" key="13">
    <source>
        <dbReference type="Proteomes" id="UP000004754"/>
    </source>
</evidence>
<dbReference type="InterPro" id="IPR020904">
    <property type="entry name" value="Sc_DH/Rdtase_CS"/>
</dbReference>
<dbReference type="PRINTS" id="PR00081">
    <property type="entry name" value="GDHRDH"/>
</dbReference>
<dbReference type="FunFam" id="3.40.50.720:FF:000115">
    <property type="entry name" value="3-oxoacyl-[acyl-carrier-protein] reductase FabG"/>
    <property type="match status" value="1"/>
</dbReference>
<dbReference type="PANTHER" id="PTHR42879">
    <property type="entry name" value="3-OXOACYL-(ACYL-CARRIER-PROTEIN) REDUCTASE"/>
    <property type="match status" value="1"/>
</dbReference>
<proteinExistence type="inferred from homology"/>
<sequence>MSEHQTEIRTALVTGGSRGIGRAVCLALAAKGLNVVVNYAGNETAAAETVIACRDTNPGVVAIAIQADVADADAVTAMVARIKKEFGRIDVLVNNAGITRDNLIMMTKPEDFDAVITTNLRGAFLCTKAVSRLMMKQRYGRIVNLSSVVGLRGNAGQTAYAASKAGIIGLTKSVAKELASRGITANAVAPGFIETDMTDALNDEQKADAAGDIPLKRLGAPEDVAHAVAFLADEDSGYITGQILAVDGGMAV</sequence>
<dbReference type="NCBIfam" id="TIGR01830">
    <property type="entry name" value="3oxo_ACP_reduc"/>
    <property type="match status" value="1"/>
</dbReference>
<keyword evidence="10" id="KW-0444">Lipid biosynthesis</keyword>
<evidence type="ECO:0000256" key="4">
    <source>
        <dbReference type="ARBA" id="ARBA00022857"/>
    </source>
</evidence>
<dbReference type="PANTHER" id="PTHR42879:SF2">
    <property type="entry name" value="3-OXOACYL-[ACYL-CARRIER-PROTEIN] REDUCTASE FABG"/>
    <property type="match status" value="1"/>
</dbReference>
<evidence type="ECO:0000256" key="5">
    <source>
        <dbReference type="ARBA" id="ARBA00023002"/>
    </source>
</evidence>
<dbReference type="GO" id="GO:0004316">
    <property type="term" value="F:3-oxoacyl-[acyl-carrier-protein] reductase (NADPH) activity"/>
    <property type="evidence" value="ECO:0007669"/>
    <property type="project" value="UniProtKB-UniRule"/>
</dbReference>
<evidence type="ECO:0000256" key="9">
    <source>
        <dbReference type="PIRSR" id="PIRSR611284-2"/>
    </source>
</evidence>
<dbReference type="GO" id="GO:0051287">
    <property type="term" value="F:NAD binding"/>
    <property type="evidence" value="ECO:0007669"/>
    <property type="project" value="UniProtKB-UniRule"/>
</dbReference>
<dbReference type="UniPathway" id="UPA00094"/>
<reference evidence="12 13" key="1">
    <citation type="submission" date="2010-12" db="EMBL/GenBank/DDBJ databases">
        <authorList>
            <person name="Muzny D."/>
            <person name="Qin X."/>
            <person name="Deng J."/>
            <person name="Jiang H."/>
            <person name="Liu Y."/>
            <person name="Qu J."/>
            <person name="Song X.-Z."/>
            <person name="Zhang L."/>
            <person name="Thornton R."/>
            <person name="Coyle M."/>
            <person name="Francisco L."/>
            <person name="Jackson L."/>
            <person name="Javaid M."/>
            <person name="Korchina V."/>
            <person name="Kovar C."/>
            <person name="Mata R."/>
            <person name="Mathew T."/>
            <person name="Ngo R."/>
            <person name="Nguyen L."/>
            <person name="Nguyen N."/>
            <person name="Okwuonu G."/>
            <person name="Ongeri F."/>
            <person name="Pham C."/>
            <person name="Simmons D."/>
            <person name="Wilczek-Boney K."/>
            <person name="Hale W."/>
            <person name="Jakkamsetti A."/>
            <person name="Pham P."/>
            <person name="Ruth R."/>
            <person name="San Lucas F."/>
            <person name="Warren J."/>
            <person name="Zhang J."/>
            <person name="Zhao Z."/>
            <person name="Zhou C."/>
            <person name="Zhu D."/>
            <person name="Lee S."/>
            <person name="Bess C."/>
            <person name="Blankenburg K."/>
            <person name="Forbes L."/>
            <person name="Fu Q."/>
            <person name="Gubbala S."/>
            <person name="Hirani K."/>
            <person name="Jayaseelan J.C."/>
            <person name="Lara F."/>
            <person name="Munidasa M."/>
            <person name="Palculict T."/>
            <person name="Patil S."/>
            <person name="Pu L.-L."/>
            <person name="Saada N."/>
            <person name="Tang L."/>
            <person name="Weissenberger G."/>
            <person name="Zhu Y."/>
            <person name="Hemphill L."/>
            <person name="Shang Y."/>
            <person name="Youmans B."/>
            <person name="Ayvaz T."/>
            <person name="Ross M."/>
            <person name="Santibanez J."/>
            <person name="Aqrawi P."/>
            <person name="Gross S."/>
            <person name="Joshi V."/>
            <person name="Fowler G."/>
            <person name="Nazareth L."/>
            <person name="Reid J."/>
            <person name="Worley K."/>
            <person name="Petrosino J."/>
            <person name="Highlander S."/>
            <person name="Gibbs R."/>
        </authorList>
    </citation>
    <scope>NUCLEOTIDE SEQUENCE [LARGE SCALE GENOMIC DNA]</scope>
    <source>
        <strain evidence="12 13">ATCC 23263</strain>
    </source>
</reference>
<dbReference type="GO" id="GO:0006633">
    <property type="term" value="P:fatty acid biosynthetic process"/>
    <property type="evidence" value="ECO:0007669"/>
    <property type="project" value="UniProtKB-UniPathway"/>
</dbReference>
<organism evidence="12 13">
    <name type="scientific">Pseudoramibacter alactolyticus ATCC 23263</name>
    <dbReference type="NCBI Taxonomy" id="887929"/>
    <lineage>
        <taxon>Bacteria</taxon>
        <taxon>Bacillati</taxon>
        <taxon>Bacillota</taxon>
        <taxon>Clostridia</taxon>
        <taxon>Eubacteriales</taxon>
        <taxon>Eubacteriaceae</taxon>
        <taxon>Pseudoramibacter</taxon>
    </lineage>
</organism>
<name>E6MHX2_9FIRM</name>
<keyword evidence="10" id="KW-0276">Fatty acid metabolism</keyword>
<dbReference type="Proteomes" id="UP000004754">
    <property type="component" value="Unassembled WGS sequence"/>
</dbReference>
<gene>
    <name evidence="12" type="primary">fabG</name>
    <name evidence="12" type="ORF">HMP0721_1677</name>
</gene>
<evidence type="ECO:0000256" key="8">
    <source>
        <dbReference type="PIRSR" id="PIRSR611284-1"/>
    </source>
</evidence>
<dbReference type="EMBL" id="AEQN01000022">
    <property type="protein sequence ID" value="EFV01296.1"/>
    <property type="molecule type" value="Genomic_DNA"/>
</dbReference>
<feature type="binding site" evidence="9">
    <location>
        <begin position="15"/>
        <end position="18"/>
    </location>
    <ligand>
        <name>NADP(+)</name>
        <dbReference type="ChEBI" id="CHEBI:58349"/>
    </ligand>
</feature>
<keyword evidence="10" id="KW-0275">Fatty acid biosynthesis</keyword>
<dbReference type="NCBIfam" id="NF005559">
    <property type="entry name" value="PRK07231.1"/>
    <property type="match status" value="1"/>
</dbReference>
<dbReference type="InterPro" id="IPR002347">
    <property type="entry name" value="SDR_fam"/>
</dbReference>
<dbReference type="NCBIfam" id="NF009466">
    <property type="entry name" value="PRK12826.1-2"/>
    <property type="match status" value="1"/>
</dbReference>
<dbReference type="STRING" id="887929.HMP0721_1677"/>